<dbReference type="AlphaFoldDB" id="A0A6G1JBS0"/>
<protein>
    <submittedName>
        <fullName evidence="2">Uncharacterized protein</fullName>
    </submittedName>
</protein>
<accession>A0A6G1JBS0</accession>
<dbReference type="EMBL" id="MU005575">
    <property type="protein sequence ID" value="KAF2687579.1"/>
    <property type="molecule type" value="Genomic_DNA"/>
</dbReference>
<dbReference type="OrthoDB" id="4395072at2759"/>
<organism evidence="2 3">
    <name type="scientific">Lentithecium fluviatile CBS 122367</name>
    <dbReference type="NCBI Taxonomy" id="1168545"/>
    <lineage>
        <taxon>Eukaryota</taxon>
        <taxon>Fungi</taxon>
        <taxon>Dikarya</taxon>
        <taxon>Ascomycota</taxon>
        <taxon>Pezizomycotina</taxon>
        <taxon>Dothideomycetes</taxon>
        <taxon>Pleosporomycetidae</taxon>
        <taxon>Pleosporales</taxon>
        <taxon>Massarineae</taxon>
        <taxon>Lentitheciaceae</taxon>
        <taxon>Lentithecium</taxon>
    </lineage>
</organism>
<reference evidence="2" key="1">
    <citation type="journal article" date="2020" name="Stud. Mycol.">
        <title>101 Dothideomycetes genomes: a test case for predicting lifestyles and emergence of pathogens.</title>
        <authorList>
            <person name="Haridas S."/>
            <person name="Albert R."/>
            <person name="Binder M."/>
            <person name="Bloem J."/>
            <person name="Labutti K."/>
            <person name="Salamov A."/>
            <person name="Andreopoulos B."/>
            <person name="Baker S."/>
            <person name="Barry K."/>
            <person name="Bills G."/>
            <person name="Bluhm B."/>
            <person name="Cannon C."/>
            <person name="Castanera R."/>
            <person name="Culley D."/>
            <person name="Daum C."/>
            <person name="Ezra D."/>
            <person name="Gonzalez J."/>
            <person name="Henrissat B."/>
            <person name="Kuo A."/>
            <person name="Liang C."/>
            <person name="Lipzen A."/>
            <person name="Lutzoni F."/>
            <person name="Magnuson J."/>
            <person name="Mondo S."/>
            <person name="Nolan M."/>
            <person name="Ohm R."/>
            <person name="Pangilinan J."/>
            <person name="Park H.-J."/>
            <person name="Ramirez L."/>
            <person name="Alfaro M."/>
            <person name="Sun H."/>
            <person name="Tritt A."/>
            <person name="Yoshinaga Y."/>
            <person name="Zwiers L.-H."/>
            <person name="Turgeon B."/>
            <person name="Goodwin S."/>
            <person name="Spatafora J."/>
            <person name="Crous P."/>
            <person name="Grigoriev I."/>
        </authorList>
    </citation>
    <scope>NUCLEOTIDE SEQUENCE</scope>
    <source>
        <strain evidence="2">CBS 122367</strain>
    </source>
</reference>
<gene>
    <name evidence="2" type="ORF">K458DRAFT_386393</name>
</gene>
<proteinExistence type="predicted"/>
<evidence type="ECO:0000313" key="2">
    <source>
        <dbReference type="EMBL" id="KAF2687579.1"/>
    </source>
</evidence>
<name>A0A6G1JBS0_9PLEO</name>
<sequence length="216" mass="23006">MGMKQRLFLQHSTSGLPACGLKLKVVTNDGKEYLPTIGGLIRLENKIFGLTTAHGIMRDASLFSDSVPPGPDSSDPESSSASNTESESSASLDICSDSSIGSLSGLPTEYKVPFPESNTGKDQAFQWADVTSSGPMSFCGRGVENNNYVIYPHMNADFALIDIGLSPGHRLYNRIPVPVFGVVKIRSSAEGGVAIKSEPGSETVIQGIKHDKDLRS</sequence>
<keyword evidence="3" id="KW-1185">Reference proteome</keyword>
<feature type="region of interest" description="Disordered" evidence="1">
    <location>
        <begin position="61"/>
        <end position="94"/>
    </location>
</feature>
<feature type="compositionally biased region" description="Low complexity" evidence="1">
    <location>
        <begin position="64"/>
        <end position="94"/>
    </location>
</feature>
<evidence type="ECO:0000256" key="1">
    <source>
        <dbReference type="SAM" id="MobiDB-lite"/>
    </source>
</evidence>
<evidence type="ECO:0000313" key="3">
    <source>
        <dbReference type="Proteomes" id="UP000799291"/>
    </source>
</evidence>
<dbReference type="Proteomes" id="UP000799291">
    <property type="component" value="Unassembled WGS sequence"/>
</dbReference>